<dbReference type="EMBL" id="LR215729">
    <property type="protein sequence ID" value="VEV96630.1"/>
    <property type="molecule type" value="Genomic_DNA"/>
</dbReference>
<organism evidence="1">
    <name type="scientific">Pseudomonas marincola</name>
    <dbReference type="NCBI Taxonomy" id="437900"/>
    <lineage>
        <taxon>Bacteria</taxon>
        <taxon>Pseudomonadati</taxon>
        <taxon>Pseudomonadota</taxon>
        <taxon>Gammaproteobacteria</taxon>
        <taxon>Pseudomonadales</taxon>
        <taxon>Pseudomonadaceae</taxon>
        <taxon>Pseudomonas</taxon>
    </lineage>
</organism>
<sequence length="75" mass="8773">MDRRARASWSSVIARWMNCKECSRTSAETFSHVALVGNHYLTVEWGGLRPYTLRAFRRHKLCQLCWDTQSSKPEV</sequence>
<accession>A0A653E1P0</accession>
<evidence type="ECO:0000313" key="1">
    <source>
        <dbReference type="EMBL" id="VEV96630.1"/>
    </source>
</evidence>
<gene>
    <name evidence="1" type="ORF">PMYSY11_1583</name>
</gene>
<name>A0A653E1P0_9PSED</name>
<proteinExistence type="predicted"/>
<protein>
    <submittedName>
        <fullName evidence="1">Uncharacterized protein</fullName>
    </submittedName>
</protein>
<reference evidence="1" key="1">
    <citation type="submission" date="2019-02" db="EMBL/GenBank/DDBJ databases">
        <authorList>
            <consortium name="Genoscope - CEA"/>
            <person name="William W."/>
        </authorList>
    </citation>
    <scope>NUCLEOTIDE SEQUENCE [LARGE SCALE GENOMIC DNA]</scope>
    <source>
        <strain evidence="1">YSy11</strain>
    </source>
</reference>
<dbReference type="AlphaFoldDB" id="A0A653E1P0"/>